<dbReference type="HOGENOM" id="CLU_923553_0_0_4"/>
<keyword evidence="4 6" id="KW-0067">ATP-binding</keyword>
<dbReference type="NCBIfam" id="TIGR00552">
    <property type="entry name" value="nadE"/>
    <property type="match status" value="1"/>
</dbReference>
<dbReference type="STRING" id="1223802.SUTH_02146"/>
<dbReference type="RefSeq" id="WP_041099148.1">
    <property type="nucleotide sequence ID" value="NZ_AP012547.1"/>
</dbReference>
<dbReference type="InterPro" id="IPR022310">
    <property type="entry name" value="NAD/GMP_synthase"/>
</dbReference>
<dbReference type="GO" id="GO:0004359">
    <property type="term" value="F:glutaminase activity"/>
    <property type="evidence" value="ECO:0007669"/>
    <property type="project" value="InterPro"/>
</dbReference>
<organism evidence="9 10">
    <name type="scientific">Sulfuritalea hydrogenivorans sk43H</name>
    <dbReference type="NCBI Taxonomy" id="1223802"/>
    <lineage>
        <taxon>Bacteria</taxon>
        <taxon>Pseudomonadati</taxon>
        <taxon>Pseudomonadota</taxon>
        <taxon>Betaproteobacteria</taxon>
        <taxon>Nitrosomonadales</taxon>
        <taxon>Sterolibacteriaceae</taxon>
        <taxon>Sulfuritalea</taxon>
    </lineage>
</organism>
<keyword evidence="5 6" id="KW-0520">NAD</keyword>
<dbReference type="Proteomes" id="UP000031637">
    <property type="component" value="Chromosome"/>
</dbReference>
<dbReference type="Pfam" id="PF02540">
    <property type="entry name" value="NAD_synthase"/>
    <property type="match status" value="1"/>
</dbReference>
<dbReference type="SUPFAM" id="SSF52402">
    <property type="entry name" value="Adenine nucleotide alpha hydrolases-like"/>
    <property type="match status" value="1"/>
</dbReference>
<evidence type="ECO:0000313" key="10">
    <source>
        <dbReference type="Proteomes" id="UP000031637"/>
    </source>
</evidence>
<dbReference type="GO" id="GO:0008795">
    <property type="term" value="F:NAD+ synthase activity"/>
    <property type="evidence" value="ECO:0007669"/>
    <property type="project" value="UniProtKB-EC"/>
</dbReference>
<evidence type="ECO:0000313" key="9">
    <source>
        <dbReference type="EMBL" id="BAO29936.1"/>
    </source>
</evidence>
<evidence type="ECO:0000256" key="2">
    <source>
        <dbReference type="ARBA" id="ARBA00022598"/>
    </source>
</evidence>
<reference evidence="9 10" key="1">
    <citation type="journal article" date="2014" name="Syst. Appl. Microbiol.">
        <title>Complete genomes of freshwater sulfur oxidizers Sulfuricella denitrificans skB26 and Sulfuritalea hydrogenivorans sk43H: genetic insights into the sulfur oxidation pathway of betaproteobacteria.</title>
        <authorList>
            <person name="Watanabe T."/>
            <person name="Kojima H."/>
            <person name="Fukui M."/>
        </authorList>
    </citation>
    <scope>NUCLEOTIDE SEQUENCE [LARGE SCALE GENOMIC DNA]</scope>
    <source>
        <strain evidence="9">DSM22779</strain>
    </source>
</reference>
<evidence type="ECO:0000256" key="3">
    <source>
        <dbReference type="ARBA" id="ARBA00022741"/>
    </source>
</evidence>
<dbReference type="EC" id="6.3.1.5" evidence="7"/>
<comment type="catalytic activity">
    <reaction evidence="7">
        <text>deamido-NAD(+) + NH4(+) + ATP = AMP + diphosphate + NAD(+) + H(+)</text>
        <dbReference type="Rhea" id="RHEA:21188"/>
        <dbReference type="ChEBI" id="CHEBI:15378"/>
        <dbReference type="ChEBI" id="CHEBI:28938"/>
        <dbReference type="ChEBI" id="CHEBI:30616"/>
        <dbReference type="ChEBI" id="CHEBI:33019"/>
        <dbReference type="ChEBI" id="CHEBI:57540"/>
        <dbReference type="ChEBI" id="CHEBI:58437"/>
        <dbReference type="ChEBI" id="CHEBI:456215"/>
        <dbReference type="EC" id="6.3.1.5"/>
    </reaction>
</comment>
<dbReference type="UniPathway" id="UPA00253">
    <property type="reaction ID" value="UER00333"/>
</dbReference>
<feature type="domain" description="NAD/GMP synthase" evidence="8">
    <location>
        <begin position="14"/>
        <end position="209"/>
    </location>
</feature>
<keyword evidence="10" id="KW-1185">Reference proteome</keyword>
<dbReference type="GO" id="GO:0005737">
    <property type="term" value="C:cytoplasm"/>
    <property type="evidence" value="ECO:0007669"/>
    <property type="project" value="InterPro"/>
</dbReference>
<dbReference type="KEGG" id="shd:SUTH_02146"/>
<dbReference type="InterPro" id="IPR014729">
    <property type="entry name" value="Rossmann-like_a/b/a_fold"/>
</dbReference>
<evidence type="ECO:0000256" key="1">
    <source>
        <dbReference type="ARBA" id="ARBA00004790"/>
    </source>
</evidence>
<dbReference type="EMBL" id="AP012547">
    <property type="protein sequence ID" value="BAO29936.1"/>
    <property type="molecule type" value="Genomic_DNA"/>
</dbReference>
<gene>
    <name evidence="9" type="ORF">SUTH_02146</name>
</gene>
<evidence type="ECO:0000259" key="8">
    <source>
        <dbReference type="Pfam" id="PF02540"/>
    </source>
</evidence>
<evidence type="ECO:0000256" key="4">
    <source>
        <dbReference type="ARBA" id="ARBA00022840"/>
    </source>
</evidence>
<sequence length="298" mass="32554">MSLQYSPDRLANEIERIVGFLSSRIQPGEKAVLGLSGGIDSDVTARLAVRALGAERLKLFTVVQADMELRHLRNARKLATELGIPLVEIPLTGWAPALINMLMQTDPHEGFSNSAFLDVGRAKNSLRTVVYSTYHDRGYITLGTSNRTEVECGFFVRLGDGIWHLGPLAHLYKTQVYQLAAALGCDPEVIRQPASAGYWNGESDLEDIAYWLVNEKPVGAQRYFSPAEIELARAIRSELTFDRIDRGLQAIAGGKRDAGAIAASSALSVATAHRLLLLIDAARTIRGLPLGVRLESCE</sequence>
<evidence type="ECO:0000256" key="7">
    <source>
        <dbReference type="RuleBase" id="RU003812"/>
    </source>
</evidence>
<dbReference type="InterPro" id="IPR003694">
    <property type="entry name" value="NAD_synthase"/>
</dbReference>
<evidence type="ECO:0000256" key="6">
    <source>
        <dbReference type="RuleBase" id="RU003811"/>
    </source>
</evidence>
<dbReference type="Gene3D" id="3.40.50.620">
    <property type="entry name" value="HUPs"/>
    <property type="match status" value="1"/>
</dbReference>
<protein>
    <recommendedName>
        <fullName evidence="7">NH(3)-dependent NAD(+) synthetase</fullName>
        <ecNumber evidence="7">6.3.1.5</ecNumber>
    </recommendedName>
</protein>
<comment type="similarity">
    <text evidence="6">Belongs to the NAD synthetase family.</text>
</comment>
<dbReference type="GO" id="GO:0005524">
    <property type="term" value="F:ATP binding"/>
    <property type="evidence" value="ECO:0007669"/>
    <property type="project" value="UniProtKB-KW"/>
</dbReference>
<dbReference type="GO" id="GO:0003952">
    <property type="term" value="F:NAD+ synthase (glutamine-hydrolyzing) activity"/>
    <property type="evidence" value="ECO:0007669"/>
    <property type="project" value="InterPro"/>
</dbReference>
<keyword evidence="2 6" id="KW-0436">Ligase</keyword>
<comment type="pathway">
    <text evidence="1">Cofactor biosynthesis; NAD(+) biosynthesis.</text>
</comment>
<dbReference type="AlphaFoldDB" id="W0SFY0"/>
<dbReference type="GO" id="GO:0009435">
    <property type="term" value="P:NAD+ biosynthetic process"/>
    <property type="evidence" value="ECO:0007669"/>
    <property type="project" value="UniProtKB-UniPathway"/>
</dbReference>
<accession>W0SFY0</accession>
<dbReference type="CDD" id="cd00553">
    <property type="entry name" value="NAD_synthase"/>
    <property type="match status" value="1"/>
</dbReference>
<keyword evidence="3 6" id="KW-0547">Nucleotide-binding</keyword>
<name>W0SFY0_9PROT</name>
<proteinExistence type="inferred from homology"/>
<evidence type="ECO:0000256" key="5">
    <source>
        <dbReference type="ARBA" id="ARBA00023027"/>
    </source>
</evidence>
<dbReference type="OrthoDB" id="3266517at2"/>